<dbReference type="PANTHER" id="PTHR12689">
    <property type="entry name" value="A1 CISTRON SPLICING FACTOR AAR2-RELATED"/>
    <property type="match status" value="1"/>
</dbReference>
<evidence type="ECO:0000256" key="2">
    <source>
        <dbReference type="SAM" id="MobiDB-lite"/>
    </source>
</evidence>
<evidence type="ECO:0000256" key="1">
    <source>
        <dbReference type="ARBA" id="ARBA00006281"/>
    </source>
</evidence>
<dbReference type="CDD" id="cd13778">
    <property type="entry name" value="Aar2_C"/>
    <property type="match status" value="1"/>
</dbReference>
<dbReference type="PANTHER" id="PTHR12689:SF4">
    <property type="entry name" value="PROTEIN AAR2 HOMOLOG"/>
    <property type="match status" value="1"/>
</dbReference>
<evidence type="ECO:0000313" key="6">
    <source>
        <dbReference type="Proteomes" id="UP000190831"/>
    </source>
</evidence>
<dbReference type="InterPro" id="IPR007946">
    <property type="entry name" value="AAR2"/>
</dbReference>
<dbReference type="OrthoDB" id="201752at2759"/>
<dbReference type="Gene3D" id="1.25.40.550">
    <property type="entry name" value="Aar2, C-terminal domain-like"/>
    <property type="match status" value="1"/>
</dbReference>
<dbReference type="EMBL" id="LT598489">
    <property type="protein sequence ID" value="SCV99737.1"/>
    <property type="molecule type" value="Genomic_DNA"/>
</dbReference>
<dbReference type="CDD" id="cd13777">
    <property type="entry name" value="Aar2_N"/>
    <property type="match status" value="1"/>
</dbReference>
<name>A0A1G4M7C0_LACFM</name>
<reference evidence="6" key="1">
    <citation type="submission" date="2016-03" db="EMBL/GenBank/DDBJ databases">
        <authorList>
            <person name="Devillers H."/>
        </authorList>
    </citation>
    <scope>NUCLEOTIDE SEQUENCE [LARGE SCALE GENOMIC DNA]</scope>
</reference>
<protein>
    <submittedName>
        <fullName evidence="5">LAFE_0B01398g1_1</fullName>
    </submittedName>
</protein>
<dbReference type="InterPro" id="IPR038514">
    <property type="entry name" value="AAR2_C_sf"/>
</dbReference>
<dbReference type="Proteomes" id="UP000190831">
    <property type="component" value="Chromosome B"/>
</dbReference>
<feature type="domain" description="AAR2 C-terminal" evidence="3">
    <location>
        <begin position="189"/>
        <end position="305"/>
    </location>
</feature>
<dbReference type="InterPro" id="IPR038516">
    <property type="entry name" value="AAR2_N_sf"/>
</dbReference>
<dbReference type="GO" id="GO:0000244">
    <property type="term" value="P:spliceosomal tri-snRNP complex assembly"/>
    <property type="evidence" value="ECO:0007669"/>
    <property type="project" value="TreeGrafter"/>
</dbReference>
<evidence type="ECO:0000259" key="3">
    <source>
        <dbReference type="Pfam" id="PF05282"/>
    </source>
</evidence>
<sequence length="370" mass="42640">MNIFVEDIKQDVIIGIDLYSFEVKAAQPFFGVKNVPLLPTLHVIHFQQTENGLRYGYWFETDQNAYMQFQYDATKELFVPKYQIDDQSRNDAYNRFQKTQHLMIAYPSVDEEDRWHELTKHVRWSAVKHSTASGGYFAYVDSVMTTTEENNLLSKVLANRCESSKREIVVPDTEAVLNYTPIVFKSTEAIRPQYKMEDFLDKSWYLGHVILPRYHHNSFYALLGEFQWAFLNAMLFANYGSSLQWHSILELVCFSSTIAPEHVRAFDEVVAHQLTVIPAPYCETLLNEQVWSKCMLRSFQAIALPHTTRELEKTIPDVLADIPDSEERDYAPGTRFSGAHPGVNLNEHTIGSDSDDDGPVVVERICYTPL</sequence>
<dbReference type="Pfam" id="PF20981">
    <property type="entry name" value="AAR2_1st"/>
    <property type="match status" value="1"/>
</dbReference>
<dbReference type="Gene3D" id="2.60.34.20">
    <property type="match status" value="1"/>
</dbReference>
<dbReference type="STRING" id="4955.A0A1G4M7C0"/>
<dbReference type="AlphaFoldDB" id="A0A1G4M7C0"/>
<comment type="similarity">
    <text evidence="1">Belongs to the AAR2 family.</text>
</comment>
<keyword evidence="6" id="KW-1185">Reference proteome</keyword>
<dbReference type="OMA" id="GSSLQWH"/>
<feature type="region of interest" description="Disordered" evidence="2">
    <location>
        <begin position="330"/>
        <end position="357"/>
    </location>
</feature>
<dbReference type="Pfam" id="PF05282">
    <property type="entry name" value="AAR2"/>
    <property type="match status" value="1"/>
</dbReference>
<accession>A0A1G4M7C0</accession>
<organism evidence="5 6">
    <name type="scientific">Lachancea fermentati</name>
    <name type="common">Zygosaccharomyces fermentati</name>
    <dbReference type="NCBI Taxonomy" id="4955"/>
    <lineage>
        <taxon>Eukaryota</taxon>
        <taxon>Fungi</taxon>
        <taxon>Dikarya</taxon>
        <taxon>Ascomycota</taxon>
        <taxon>Saccharomycotina</taxon>
        <taxon>Saccharomycetes</taxon>
        <taxon>Saccharomycetales</taxon>
        <taxon>Saccharomycetaceae</taxon>
        <taxon>Lachancea</taxon>
    </lineage>
</organism>
<gene>
    <name evidence="5" type="ORF">LAFE_0B01398G</name>
</gene>
<feature type="domain" description="AAR2 N-terminal" evidence="4">
    <location>
        <begin position="4"/>
        <end position="128"/>
    </location>
</feature>
<evidence type="ECO:0000313" key="5">
    <source>
        <dbReference type="EMBL" id="SCV99737.1"/>
    </source>
</evidence>
<evidence type="ECO:0000259" key="4">
    <source>
        <dbReference type="Pfam" id="PF20981"/>
    </source>
</evidence>
<dbReference type="InterPro" id="IPR033647">
    <property type="entry name" value="Aar2_N"/>
</dbReference>
<dbReference type="InterPro" id="IPR033648">
    <property type="entry name" value="AAR2_C"/>
</dbReference>
<proteinExistence type="inferred from homology"/>